<feature type="region of interest" description="Disordered" evidence="7">
    <location>
        <begin position="297"/>
        <end position="372"/>
    </location>
</feature>
<comment type="caution">
    <text evidence="9">The sequence shown here is derived from an EMBL/GenBank/DDBJ whole genome shotgun (WGS) entry which is preliminary data.</text>
</comment>
<evidence type="ECO:0000256" key="6">
    <source>
        <dbReference type="PROSITE-ProRule" id="PRU00175"/>
    </source>
</evidence>
<dbReference type="PANTHER" id="PTHR15710">
    <property type="entry name" value="E3 UBIQUITIN-PROTEIN LIGASE PRAJA"/>
    <property type="match status" value="1"/>
</dbReference>
<keyword evidence="5" id="KW-0862">Zinc</keyword>
<gene>
    <name evidence="9" type="ORF">HID58_060858</name>
</gene>
<feature type="compositionally biased region" description="Low complexity" evidence="7">
    <location>
        <begin position="301"/>
        <end position="315"/>
    </location>
</feature>
<evidence type="ECO:0000256" key="5">
    <source>
        <dbReference type="ARBA" id="ARBA00022833"/>
    </source>
</evidence>
<organism evidence="9 10">
    <name type="scientific">Brassica napus</name>
    <name type="common">Rape</name>
    <dbReference type="NCBI Taxonomy" id="3708"/>
    <lineage>
        <taxon>Eukaryota</taxon>
        <taxon>Viridiplantae</taxon>
        <taxon>Streptophyta</taxon>
        <taxon>Embryophyta</taxon>
        <taxon>Tracheophyta</taxon>
        <taxon>Spermatophyta</taxon>
        <taxon>Magnoliopsida</taxon>
        <taxon>eudicotyledons</taxon>
        <taxon>Gunneridae</taxon>
        <taxon>Pentapetalae</taxon>
        <taxon>rosids</taxon>
        <taxon>malvids</taxon>
        <taxon>Brassicales</taxon>
        <taxon>Brassicaceae</taxon>
        <taxon>Brassiceae</taxon>
        <taxon>Brassica</taxon>
    </lineage>
</organism>
<dbReference type="Proteomes" id="UP000824890">
    <property type="component" value="Unassembled WGS sequence"/>
</dbReference>
<evidence type="ECO:0000313" key="10">
    <source>
        <dbReference type="Proteomes" id="UP000824890"/>
    </source>
</evidence>
<keyword evidence="10" id="KW-1185">Reference proteome</keyword>
<comment type="catalytic activity">
    <reaction evidence="1">
        <text>S-ubiquitinyl-[E2 ubiquitin-conjugating enzyme]-L-cysteine + [acceptor protein]-L-lysine = [E2 ubiquitin-conjugating enzyme]-L-cysteine + N(6)-ubiquitinyl-[acceptor protein]-L-lysine.</text>
        <dbReference type="EC" id="2.3.2.27"/>
    </reaction>
</comment>
<dbReference type="Pfam" id="PF13639">
    <property type="entry name" value="zf-RING_2"/>
    <property type="match status" value="1"/>
</dbReference>
<name>A0ABQ7ZX03_BRANA</name>
<accession>A0ABQ7ZX03</accession>
<proteinExistence type="predicted"/>
<feature type="domain" description="RING-type" evidence="8">
    <location>
        <begin position="255"/>
        <end position="296"/>
    </location>
</feature>
<keyword evidence="3" id="KW-0479">Metal-binding</keyword>
<evidence type="ECO:0000313" key="9">
    <source>
        <dbReference type="EMBL" id="KAH0884762.1"/>
    </source>
</evidence>
<dbReference type="SMART" id="SM00184">
    <property type="entry name" value="RING"/>
    <property type="match status" value="1"/>
</dbReference>
<dbReference type="InterPro" id="IPR001841">
    <property type="entry name" value="Znf_RING"/>
</dbReference>
<evidence type="ECO:0000256" key="2">
    <source>
        <dbReference type="ARBA" id="ARBA00012483"/>
    </source>
</evidence>
<dbReference type="PANTHER" id="PTHR15710:SF47">
    <property type="entry name" value="E3 UBIQUITIN-PROTEIN LIGASE RZF1"/>
    <property type="match status" value="1"/>
</dbReference>
<dbReference type="EC" id="2.3.2.27" evidence="2"/>
<evidence type="ECO:0000256" key="4">
    <source>
        <dbReference type="ARBA" id="ARBA00022771"/>
    </source>
</evidence>
<dbReference type="EMBL" id="JAGKQM010000014">
    <property type="protein sequence ID" value="KAH0884762.1"/>
    <property type="molecule type" value="Genomic_DNA"/>
</dbReference>
<dbReference type="PROSITE" id="PS50089">
    <property type="entry name" value="ZF_RING_2"/>
    <property type="match status" value="1"/>
</dbReference>
<evidence type="ECO:0000256" key="7">
    <source>
        <dbReference type="SAM" id="MobiDB-lite"/>
    </source>
</evidence>
<protein>
    <recommendedName>
        <fullName evidence="2">RING-type E3 ubiquitin transferase</fullName>
        <ecNumber evidence="2">2.3.2.27</ecNumber>
    </recommendedName>
</protein>
<dbReference type="SUPFAM" id="SSF57850">
    <property type="entry name" value="RING/U-box"/>
    <property type="match status" value="1"/>
</dbReference>
<evidence type="ECO:0000259" key="8">
    <source>
        <dbReference type="PROSITE" id="PS50089"/>
    </source>
</evidence>
<keyword evidence="4 6" id="KW-0863">Zinc-finger</keyword>
<dbReference type="InterPro" id="IPR013083">
    <property type="entry name" value="Znf_RING/FYVE/PHD"/>
</dbReference>
<dbReference type="Gene3D" id="3.30.40.10">
    <property type="entry name" value="Zinc/RING finger domain, C3HC4 (zinc finger)"/>
    <property type="match status" value="1"/>
</dbReference>
<evidence type="ECO:0000256" key="3">
    <source>
        <dbReference type="ARBA" id="ARBA00022723"/>
    </source>
</evidence>
<sequence>MESLGEVRMHICRARNFNYYYLQTPLGFPPRRGGAVTSVNSIIWTGLGLEGPDPFVKRSSGVRHMWRYMRGGSERLEERKESPDEIGVVYCDGCGRIWTRWLTVNILSLEWDGEILLPGSLSFSSSSSSSSNVKSHHIFSRGILSSFSDPCERKRSYDRESFSSIAPFLIFGGQANNHTAVEALINGSPAIGITRGNNTNAGDYFYGPGLEELIEQLSSGISHHRGPPPAAKSSIDALPTIKITQKHLKSSDSHCPVCKEEFELKSEAKQMPCKHVYHSDCIVPWLVQHNTCPVCRKELPSRGSSSSTQSDQNRSTSRRRNPFSSLWPFRSSSASSTQNRRDTNNKANTEEGQYTHHHHHQHQQQQSNMGYSGWPFDY</sequence>
<dbReference type="CDD" id="cd16667">
    <property type="entry name" value="RING-H2_RNF126-like"/>
    <property type="match status" value="1"/>
</dbReference>
<evidence type="ECO:0000256" key="1">
    <source>
        <dbReference type="ARBA" id="ARBA00000900"/>
    </source>
</evidence>
<reference evidence="9 10" key="1">
    <citation type="submission" date="2021-05" db="EMBL/GenBank/DDBJ databases">
        <title>Genome Assembly of Synthetic Allotetraploid Brassica napus Reveals Homoeologous Exchanges between Subgenomes.</title>
        <authorList>
            <person name="Davis J.T."/>
        </authorList>
    </citation>
    <scope>NUCLEOTIDE SEQUENCE [LARGE SCALE GENOMIC DNA]</scope>
    <source>
        <strain evidence="10">cv. Da-Ae</strain>
        <tissue evidence="9">Seedling</tissue>
    </source>
</reference>